<dbReference type="EMBL" id="CP011110">
    <property type="protein sequence ID" value="AKA22874.1"/>
    <property type="molecule type" value="Genomic_DNA"/>
</dbReference>
<gene>
    <name evidence="1" type="ORF">PCL1606_14190</name>
</gene>
<evidence type="ECO:0000313" key="2">
    <source>
        <dbReference type="Proteomes" id="UP000032748"/>
    </source>
</evidence>
<reference evidence="1 2" key="1">
    <citation type="journal article" date="2015" name="Mol. Plant Microbe Interact.">
        <title>Comparative Genomic Analysis of Pseudomonas chlororaphis PCL1606 Reveals New Insight into Antifungal Compounds Involved in Biocontrol.</title>
        <authorList>
            <person name="Calderon C.E."/>
            <person name="Ramos C."/>
            <person name="de Vicente A."/>
            <person name="Cazorla F.M."/>
        </authorList>
    </citation>
    <scope>NUCLEOTIDE SEQUENCE [LARGE SCALE GENOMIC DNA]</scope>
    <source>
        <strain evidence="1 2">PCL1606</strain>
    </source>
</reference>
<dbReference type="Proteomes" id="UP000032748">
    <property type="component" value="Chromosome"/>
</dbReference>
<dbReference type="AlphaFoldDB" id="A0A0D5XW15"/>
<dbReference type="PATRIC" id="fig|587753.10.peg.1412"/>
<organism evidence="1 2">
    <name type="scientific">Pseudomonas chlororaphis</name>
    <dbReference type="NCBI Taxonomy" id="587753"/>
    <lineage>
        <taxon>Bacteria</taxon>
        <taxon>Pseudomonadati</taxon>
        <taxon>Pseudomonadota</taxon>
        <taxon>Gammaproteobacteria</taxon>
        <taxon>Pseudomonadales</taxon>
        <taxon>Pseudomonadaceae</taxon>
        <taxon>Pseudomonas</taxon>
    </lineage>
</organism>
<proteinExistence type="predicted"/>
<evidence type="ECO:0000313" key="1">
    <source>
        <dbReference type="EMBL" id="AKA22874.1"/>
    </source>
</evidence>
<dbReference type="KEGG" id="pcz:PCL1606_14190"/>
<accession>A0A0D5XW15</accession>
<name>A0A0D5XW15_9PSED</name>
<protein>
    <submittedName>
        <fullName evidence="1">Uncharacterized protein</fullName>
    </submittedName>
</protein>
<sequence length="49" mass="5259">MEVLSSTQAGANCPLPRVAKVPKTTVAARPDQDLLLFMFGLTQAMKPQS</sequence>